<evidence type="ECO:0000256" key="1">
    <source>
        <dbReference type="PROSITE-ProRule" id="PRU00339"/>
    </source>
</evidence>
<dbReference type="InterPro" id="IPR001173">
    <property type="entry name" value="Glyco_trans_2-like"/>
</dbReference>
<gene>
    <name evidence="3" type="ORF">J2Z65_005054</name>
</gene>
<sequence length="370" mass="42847">MKLPISVCILAKNEEQHVSKCLKSIIPFVNEIVFIDTGSKDKTMEIARQHEVNVLEKSWNLNFSEMRNYAISEAKESFIMMMDADEELSPGSAAALQQICSLKEGQAGRVQIVSHTNNENIAISRITRVFPNDARYCYEGRIHEQLVFQKDKVHCISYINLDIKLYHYGYTKDSILLKNKTERNLQLLLLQQEENSNDSYNLFQLGRTYYVQKEYEEAETYLYRALHLTQSNYNEFPFHSSILATLGHVLLQQRKFEALFKLLQVGVEIYPDYTDLYFIYVNALVQKQDPSHIAYIPEVLQYCLKLGETNDLKYETVKGVGSFQAHYNLGIYFELTGQRELAKHHYEASAAEHFNPAIFRLKALETSSSE</sequence>
<keyword evidence="1" id="KW-0802">TPR repeat</keyword>
<dbReference type="InterPro" id="IPR019734">
    <property type="entry name" value="TPR_rpt"/>
</dbReference>
<dbReference type="EMBL" id="JAGGKV010000016">
    <property type="protein sequence ID" value="MBP1965809.1"/>
    <property type="molecule type" value="Genomic_DNA"/>
</dbReference>
<organism evidence="3 4">
    <name type="scientific">Paenibacillus aceris</name>
    <dbReference type="NCBI Taxonomy" id="869555"/>
    <lineage>
        <taxon>Bacteria</taxon>
        <taxon>Bacillati</taxon>
        <taxon>Bacillota</taxon>
        <taxon>Bacilli</taxon>
        <taxon>Bacillales</taxon>
        <taxon>Paenibacillaceae</taxon>
        <taxon>Paenibacillus</taxon>
    </lineage>
</organism>
<dbReference type="SUPFAM" id="SSF48452">
    <property type="entry name" value="TPR-like"/>
    <property type="match status" value="1"/>
</dbReference>
<dbReference type="CDD" id="cd02511">
    <property type="entry name" value="Beta4Glucosyltransferase"/>
    <property type="match status" value="1"/>
</dbReference>
<dbReference type="Gene3D" id="3.90.550.10">
    <property type="entry name" value="Spore Coat Polysaccharide Biosynthesis Protein SpsA, Chain A"/>
    <property type="match status" value="1"/>
</dbReference>
<protein>
    <submittedName>
        <fullName evidence="3">Glycosyltransferase involved in cell wall biosynthesis</fullName>
    </submittedName>
</protein>
<feature type="repeat" description="TPR" evidence="1">
    <location>
        <begin position="199"/>
        <end position="232"/>
    </location>
</feature>
<dbReference type="PROSITE" id="PS50005">
    <property type="entry name" value="TPR"/>
    <property type="match status" value="1"/>
</dbReference>
<dbReference type="RefSeq" id="WP_167055145.1">
    <property type="nucleotide sequence ID" value="NZ_JAAOZR010000009.1"/>
</dbReference>
<dbReference type="PANTHER" id="PTHR43630:SF2">
    <property type="entry name" value="GLYCOSYLTRANSFERASE"/>
    <property type="match status" value="1"/>
</dbReference>
<proteinExistence type="predicted"/>
<dbReference type="Gene3D" id="1.25.40.10">
    <property type="entry name" value="Tetratricopeptide repeat domain"/>
    <property type="match status" value="1"/>
</dbReference>
<dbReference type="Proteomes" id="UP001519344">
    <property type="component" value="Unassembled WGS sequence"/>
</dbReference>
<name>A0ABS4I4G1_9BACL</name>
<dbReference type="InterPro" id="IPR011990">
    <property type="entry name" value="TPR-like_helical_dom_sf"/>
</dbReference>
<dbReference type="InterPro" id="IPR029044">
    <property type="entry name" value="Nucleotide-diphossugar_trans"/>
</dbReference>
<dbReference type="PANTHER" id="PTHR43630">
    <property type="entry name" value="POLY-BETA-1,6-N-ACETYL-D-GLUCOSAMINE SYNTHASE"/>
    <property type="match status" value="1"/>
</dbReference>
<accession>A0ABS4I4G1</accession>
<dbReference type="SMART" id="SM00028">
    <property type="entry name" value="TPR"/>
    <property type="match status" value="2"/>
</dbReference>
<reference evidence="3 4" key="1">
    <citation type="submission" date="2021-03" db="EMBL/GenBank/DDBJ databases">
        <title>Genomic Encyclopedia of Type Strains, Phase IV (KMG-IV): sequencing the most valuable type-strain genomes for metagenomic binning, comparative biology and taxonomic classification.</title>
        <authorList>
            <person name="Goeker M."/>
        </authorList>
    </citation>
    <scope>NUCLEOTIDE SEQUENCE [LARGE SCALE GENOMIC DNA]</scope>
    <source>
        <strain evidence="3 4">DSM 24950</strain>
    </source>
</reference>
<evidence type="ECO:0000259" key="2">
    <source>
        <dbReference type="Pfam" id="PF00535"/>
    </source>
</evidence>
<evidence type="ECO:0000313" key="3">
    <source>
        <dbReference type="EMBL" id="MBP1965809.1"/>
    </source>
</evidence>
<feature type="domain" description="Glycosyltransferase 2-like" evidence="2">
    <location>
        <begin position="6"/>
        <end position="92"/>
    </location>
</feature>
<keyword evidence="4" id="KW-1185">Reference proteome</keyword>
<evidence type="ECO:0000313" key="4">
    <source>
        <dbReference type="Proteomes" id="UP001519344"/>
    </source>
</evidence>
<dbReference type="SUPFAM" id="SSF53448">
    <property type="entry name" value="Nucleotide-diphospho-sugar transferases"/>
    <property type="match status" value="1"/>
</dbReference>
<comment type="caution">
    <text evidence="3">The sequence shown here is derived from an EMBL/GenBank/DDBJ whole genome shotgun (WGS) entry which is preliminary data.</text>
</comment>
<dbReference type="Pfam" id="PF00535">
    <property type="entry name" value="Glycos_transf_2"/>
    <property type="match status" value="1"/>
</dbReference>